<dbReference type="InterPro" id="IPR019734">
    <property type="entry name" value="TPR_rpt"/>
</dbReference>
<dbReference type="EMBL" id="AP018448">
    <property type="protein sequence ID" value="BBC36623.1"/>
    <property type="molecule type" value="Genomic_DNA"/>
</dbReference>
<dbReference type="Gene3D" id="3.40.50.300">
    <property type="entry name" value="P-loop containing nucleotide triphosphate hydrolases"/>
    <property type="match status" value="1"/>
</dbReference>
<dbReference type="Pfam" id="PF13191">
    <property type="entry name" value="AAA_16"/>
    <property type="match status" value="1"/>
</dbReference>
<dbReference type="PANTHER" id="PTHR47691:SF3">
    <property type="entry name" value="HTH-TYPE TRANSCRIPTIONAL REGULATOR RV0890C-RELATED"/>
    <property type="match status" value="1"/>
</dbReference>
<accession>A0ABN5VT01</accession>
<dbReference type="PRINTS" id="PR00364">
    <property type="entry name" value="DISEASERSIST"/>
</dbReference>
<feature type="region of interest" description="Disordered" evidence="1">
    <location>
        <begin position="860"/>
        <end position="898"/>
    </location>
</feature>
<dbReference type="PANTHER" id="PTHR47691">
    <property type="entry name" value="REGULATOR-RELATED"/>
    <property type="match status" value="1"/>
</dbReference>
<organism evidence="3 4">
    <name type="scientific">Streptomyces graminofaciens</name>
    <dbReference type="NCBI Taxonomy" id="68212"/>
    <lineage>
        <taxon>Bacteria</taxon>
        <taxon>Bacillati</taxon>
        <taxon>Actinomycetota</taxon>
        <taxon>Actinomycetes</taxon>
        <taxon>Kitasatosporales</taxon>
        <taxon>Streptomycetaceae</taxon>
        <taxon>Streptomyces</taxon>
    </lineage>
</organism>
<dbReference type="InterPro" id="IPR027417">
    <property type="entry name" value="P-loop_NTPase"/>
</dbReference>
<evidence type="ECO:0000313" key="3">
    <source>
        <dbReference type="EMBL" id="BBC36623.1"/>
    </source>
</evidence>
<sequence>MTVEELVAAVVALAIVSAKRLGAGLADRAMEGVEQSVADRLGRLYRWIAGRLPGEEGAAVVEEAGRSPAAQALLRRRLVLALGEDPSGVEELRVLLSPHAPVLAHGDFLLLEPSGIPRQLPLAVADFTGRDQELARLVEAAERPGVGRVCLVHGPGGIGKTAIVVQAAHRLMSSFPDGQLFVDLNGAEERPAAVGEVLGDFLVALGVARGRIPDDEAGRTRQFRTELADRRVLIVLDNAAGEQQVGALIPGGSSCAVLITSRQGLATLAVDERVALSGLDEGTAWDLLRRIGGGDRVDEDPESGRDVVRLCGGLPLALRIAGARLATFPARTVGSFARDLADDHRRLDVLSLGERSVRAVFRAGYQALTPLQQRAFRLVSALDTPDLPAWALSPLLDVDADAADACLEGLLLAHLVQARRGEAGGQRIVLHDLARGFSKERAAEQPGDESDSAVRRLLGALLSAADAADAQLRPAGARHSGRDGAVRRPPPDDAVAGDVGEAVEWFEAERVVLVAAVAHAHARGWWDLCWEITDAMSIALEHQWRWDISSQVHELALDAADRLGDGRARAALLRNLGEALRDSGSDVVRAAECFSEAIALFHGSGDAHGESDALGNLGILQRQQGELREAARTLTAAETLFRALPLERGLAWALREKAVISRHHADYTQALAQLDEAQALFAANEETRGIGWILRTRADTEKESTVGGCPLPRRWYAGPWPGHHATSRPAQDPRWAAARTHYEHAAQLLHAVRDHRGLTWATLGLADMALHEGDHTAAELISRALQETDAYGDHRGRSRALTVQALLHAEANRLSDAITLAEQALVGPRDHAGAAQAGFRLARLYGAAGRNHDVLHTLQQSRTHHHAAGMPFPDLADTELSRTLTRPAPRARRFRRHQ</sequence>
<keyword evidence="4" id="KW-1185">Reference proteome</keyword>
<dbReference type="Gene3D" id="1.25.40.10">
    <property type="entry name" value="Tetratricopeptide repeat domain"/>
    <property type="match status" value="2"/>
</dbReference>
<dbReference type="InterPro" id="IPR011990">
    <property type="entry name" value="TPR-like_helical_dom_sf"/>
</dbReference>
<reference evidence="3 4" key="1">
    <citation type="journal article" date="2010" name="ChemBioChem">
        <title>Cloning and characterization of the biosynthetic gene cluster of 16-membered macrolide antibiotic FD-891: involvement of a dual functional cytochrome P450 monooxygenase catalyzing epoxidation and hydroxylation.</title>
        <authorList>
            <person name="Kudo F."/>
            <person name="Motegi A."/>
            <person name="Mizoue K."/>
            <person name="Eguchi T."/>
        </authorList>
    </citation>
    <scope>NUCLEOTIDE SEQUENCE [LARGE SCALE GENOMIC DNA]</scope>
    <source>
        <strain evidence="3 4">A-8890</strain>
    </source>
</reference>
<gene>
    <name evidence="3" type="ORF">SGFS_079170</name>
</gene>
<dbReference type="InterPro" id="IPR041664">
    <property type="entry name" value="AAA_16"/>
</dbReference>
<protein>
    <recommendedName>
        <fullName evidence="2">Orc1-like AAA ATPase domain-containing protein</fullName>
    </recommendedName>
</protein>
<feature type="compositionally biased region" description="Basic and acidic residues" evidence="1">
    <location>
        <begin position="480"/>
        <end position="491"/>
    </location>
</feature>
<feature type="compositionally biased region" description="Basic residues" evidence="1">
    <location>
        <begin position="889"/>
        <end position="898"/>
    </location>
</feature>
<dbReference type="SUPFAM" id="SSF52540">
    <property type="entry name" value="P-loop containing nucleoside triphosphate hydrolases"/>
    <property type="match status" value="1"/>
</dbReference>
<evidence type="ECO:0000313" key="4">
    <source>
        <dbReference type="Proteomes" id="UP001321542"/>
    </source>
</evidence>
<dbReference type="SUPFAM" id="SSF48452">
    <property type="entry name" value="TPR-like"/>
    <property type="match status" value="2"/>
</dbReference>
<dbReference type="InterPro" id="IPR042197">
    <property type="entry name" value="Apaf_helical"/>
</dbReference>
<proteinExistence type="predicted"/>
<reference evidence="3 4" key="2">
    <citation type="journal article" date="2023" name="ChemBioChem">
        <title>Acyltransferase Domain Exchange between Two Independent Type I Polyketide Synthases in the Same Producer Strain of Macrolide Antibiotics.</title>
        <authorList>
            <person name="Kudo F."/>
            <person name="Kishikawa K."/>
            <person name="Tsuboi K."/>
            <person name="Kido T."/>
            <person name="Usui T."/>
            <person name="Hashimoto J."/>
            <person name="Shin-Ya K."/>
            <person name="Miyanaga A."/>
            <person name="Eguchi T."/>
        </authorList>
    </citation>
    <scope>NUCLEOTIDE SEQUENCE [LARGE SCALE GENOMIC DNA]</scope>
    <source>
        <strain evidence="3 4">A-8890</strain>
    </source>
</reference>
<feature type="domain" description="Orc1-like AAA ATPase" evidence="2">
    <location>
        <begin position="127"/>
        <end position="174"/>
    </location>
</feature>
<feature type="region of interest" description="Disordered" evidence="1">
    <location>
        <begin position="472"/>
        <end position="494"/>
    </location>
</feature>
<dbReference type="Proteomes" id="UP001321542">
    <property type="component" value="Chromosome"/>
</dbReference>
<evidence type="ECO:0000259" key="2">
    <source>
        <dbReference type="Pfam" id="PF13191"/>
    </source>
</evidence>
<dbReference type="Gene3D" id="1.10.8.430">
    <property type="entry name" value="Helical domain of apoptotic protease-activating factors"/>
    <property type="match status" value="1"/>
</dbReference>
<dbReference type="SMART" id="SM00028">
    <property type="entry name" value="TPR"/>
    <property type="match status" value="4"/>
</dbReference>
<name>A0ABN5VT01_9ACTN</name>
<evidence type="ECO:0000256" key="1">
    <source>
        <dbReference type="SAM" id="MobiDB-lite"/>
    </source>
</evidence>